<evidence type="ECO:0000313" key="3">
    <source>
        <dbReference type="EMBL" id="KAI3960492.1"/>
    </source>
</evidence>
<dbReference type="InterPro" id="IPR011990">
    <property type="entry name" value="TPR-like_helical_dom_sf"/>
</dbReference>
<keyword evidence="1" id="KW-0677">Repeat</keyword>
<dbReference type="GO" id="GO:0003723">
    <property type="term" value="F:RNA binding"/>
    <property type="evidence" value="ECO:0007669"/>
    <property type="project" value="InterPro"/>
</dbReference>
<dbReference type="PANTHER" id="PTHR47926:SF352">
    <property type="entry name" value="REPEAT-CONTAINING PROTEIN, PUTATIVE-RELATED"/>
    <property type="match status" value="1"/>
</dbReference>
<feature type="repeat" description="PPR" evidence="2">
    <location>
        <begin position="32"/>
        <end position="66"/>
    </location>
</feature>
<evidence type="ECO:0000256" key="2">
    <source>
        <dbReference type="PROSITE-ProRule" id="PRU00708"/>
    </source>
</evidence>
<protein>
    <recommendedName>
        <fullName evidence="5">Pentatricopeptide repeat-containing protein</fullName>
    </recommendedName>
</protein>
<name>A0AAD4TKV4_9MAGN</name>
<evidence type="ECO:0000313" key="4">
    <source>
        <dbReference type="Proteomes" id="UP001202328"/>
    </source>
</evidence>
<reference evidence="3" key="1">
    <citation type="submission" date="2022-04" db="EMBL/GenBank/DDBJ databases">
        <title>A functionally conserved STORR gene fusion in Papaver species that diverged 16.8 million years ago.</title>
        <authorList>
            <person name="Catania T."/>
        </authorList>
    </citation>
    <scope>NUCLEOTIDE SEQUENCE</scope>
    <source>
        <strain evidence="3">S-188037</strain>
    </source>
</reference>
<dbReference type="InterPro" id="IPR046848">
    <property type="entry name" value="E_motif"/>
</dbReference>
<dbReference type="AlphaFoldDB" id="A0AAD4TKV4"/>
<sequence>MAWSALLSSCCSHGETSLAEVAAERLVRLERHCGVYVLLSNMYASSGKYDDARRIRQDMKERGVEKTPGCSSIEVNGIIHEFVAGEKTHPQMEEMHKVLEKMIYWILSGCAT</sequence>
<dbReference type="PROSITE" id="PS51375">
    <property type="entry name" value="PPR"/>
    <property type="match status" value="1"/>
</dbReference>
<dbReference type="Proteomes" id="UP001202328">
    <property type="component" value="Unassembled WGS sequence"/>
</dbReference>
<dbReference type="InterPro" id="IPR002885">
    <property type="entry name" value="PPR_rpt"/>
</dbReference>
<evidence type="ECO:0008006" key="5">
    <source>
        <dbReference type="Google" id="ProtNLM"/>
    </source>
</evidence>
<dbReference type="InterPro" id="IPR046960">
    <property type="entry name" value="PPR_At4g14850-like_plant"/>
</dbReference>
<evidence type="ECO:0000256" key="1">
    <source>
        <dbReference type="ARBA" id="ARBA00022737"/>
    </source>
</evidence>
<dbReference type="PANTHER" id="PTHR47926">
    <property type="entry name" value="PENTATRICOPEPTIDE REPEAT-CONTAINING PROTEIN"/>
    <property type="match status" value="1"/>
</dbReference>
<keyword evidence="4" id="KW-1185">Reference proteome</keyword>
<gene>
    <name evidence="3" type="ORF">MKW98_002991</name>
</gene>
<dbReference type="Pfam" id="PF20431">
    <property type="entry name" value="E_motif"/>
    <property type="match status" value="1"/>
</dbReference>
<dbReference type="EMBL" id="JAJJMB010000931">
    <property type="protein sequence ID" value="KAI3960492.1"/>
    <property type="molecule type" value="Genomic_DNA"/>
</dbReference>
<dbReference type="Gene3D" id="1.25.40.10">
    <property type="entry name" value="Tetratricopeptide repeat domain"/>
    <property type="match status" value="1"/>
</dbReference>
<proteinExistence type="predicted"/>
<organism evidence="3 4">
    <name type="scientific">Papaver atlanticum</name>
    <dbReference type="NCBI Taxonomy" id="357466"/>
    <lineage>
        <taxon>Eukaryota</taxon>
        <taxon>Viridiplantae</taxon>
        <taxon>Streptophyta</taxon>
        <taxon>Embryophyta</taxon>
        <taxon>Tracheophyta</taxon>
        <taxon>Spermatophyta</taxon>
        <taxon>Magnoliopsida</taxon>
        <taxon>Ranunculales</taxon>
        <taxon>Papaveraceae</taxon>
        <taxon>Papaveroideae</taxon>
        <taxon>Papaver</taxon>
    </lineage>
</organism>
<dbReference type="NCBIfam" id="TIGR00756">
    <property type="entry name" value="PPR"/>
    <property type="match status" value="1"/>
</dbReference>
<dbReference type="GO" id="GO:0009451">
    <property type="term" value="P:RNA modification"/>
    <property type="evidence" value="ECO:0007669"/>
    <property type="project" value="InterPro"/>
</dbReference>
<comment type="caution">
    <text evidence="3">The sequence shown here is derived from an EMBL/GenBank/DDBJ whole genome shotgun (WGS) entry which is preliminary data.</text>
</comment>
<accession>A0AAD4TKV4</accession>